<name>A0AAW0R6R5_9PEZI</name>
<organism evidence="1 2">
    <name type="scientific">Apiospora kogelbergensis</name>
    <dbReference type="NCBI Taxonomy" id="1337665"/>
    <lineage>
        <taxon>Eukaryota</taxon>
        <taxon>Fungi</taxon>
        <taxon>Dikarya</taxon>
        <taxon>Ascomycota</taxon>
        <taxon>Pezizomycotina</taxon>
        <taxon>Sordariomycetes</taxon>
        <taxon>Xylariomycetidae</taxon>
        <taxon>Amphisphaeriales</taxon>
        <taxon>Apiosporaceae</taxon>
        <taxon>Apiospora</taxon>
    </lineage>
</organism>
<dbReference type="EMBL" id="JAQQWP010000002">
    <property type="protein sequence ID" value="KAK8129503.1"/>
    <property type="molecule type" value="Genomic_DNA"/>
</dbReference>
<dbReference type="Proteomes" id="UP001392437">
    <property type="component" value="Unassembled WGS sequence"/>
</dbReference>
<evidence type="ECO:0000313" key="1">
    <source>
        <dbReference type="EMBL" id="KAK8129503.1"/>
    </source>
</evidence>
<evidence type="ECO:0000313" key="2">
    <source>
        <dbReference type="Proteomes" id="UP001392437"/>
    </source>
</evidence>
<keyword evidence="2" id="KW-1185">Reference proteome</keyword>
<dbReference type="AlphaFoldDB" id="A0AAW0R6R5"/>
<accession>A0AAW0R6R5</accession>
<reference evidence="1 2" key="1">
    <citation type="submission" date="2023-01" db="EMBL/GenBank/DDBJ databases">
        <title>Analysis of 21 Apiospora genomes using comparative genomics revels a genus with tremendous synthesis potential of carbohydrate active enzymes and secondary metabolites.</title>
        <authorList>
            <person name="Sorensen T."/>
        </authorList>
    </citation>
    <scope>NUCLEOTIDE SEQUENCE [LARGE SCALE GENOMIC DNA]</scope>
    <source>
        <strain evidence="1 2">CBS 117206</strain>
    </source>
</reference>
<gene>
    <name evidence="1" type="ORF">PG999_001883</name>
</gene>
<protein>
    <submittedName>
        <fullName evidence="1">Uncharacterized protein</fullName>
    </submittedName>
</protein>
<sequence>MLKRVWRKLQDRHDLPQEMEFVTNLPCPCVVCYKSPKACANAIFGPWLENARKRLLERNVLLAELAWVMVFLTENLQLPDSDRLLFRWGCESYQLLGGNHVTGRASNLLELAEDFFGVASAPYMALHRGLRYWGLREEHWTARQEYLDQLDQELGLLHEKRCELRQWLLECEVTEEWLRVSSIHRLNALLFAYPAIYDNIAGLVAMVALVTGTHVTRFLTEEQPFLSYKASLDQFGWMKRVLVQIEEAVASLRDDVETLRGTLPFAESTDPVAVQIRYDPRVEVIRSMDIKVRQLVDDVKAFVEDVAWVEATPYHQKTPPRAERYSAVRNMAVM</sequence>
<comment type="caution">
    <text evidence="1">The sequence shown here is derived from an EMBL/GenBank/DDBJ whole genome shotgun (WGS) entry which is preliminary data.</text>
</comment>
<proteinExistence type="predicted"/>